<keyword evidence="2" id="KW-1185">Reference proteome</keyword>
<protein>
    <submittedName>
        <fullName evidence="1">Uncharacterized protein</fullName>
    </submittedName>
</protein>
<feature type="non-terminal residue" evidence="1">
    <location>
        <position position="73"/>
    </location>
</feature>
<gene>
    <name evidence="1" type="ORF">HAX54_026599</name>
</gene>
<dbReference type="EMBL" id="JACEIK010032281">
    <property type="protein sequence ID" value="MCE5166792.1"/>
    <property type="molecule type" value="Genomic_DNA"/>
</dbReference>
<proteinExistence type="predicted"/>
<name>A0ABS8Y8K8_DATST</name>
<accession>A0ABS8Y8K8</accession>
<organism evidence="1 2">
    <name type="scientific">Datura stramonium</name>
    <name type="common">Jimsonweed</name>
    <name type="synonym">Common thornapple</name>
    <dbReference type="NCBI Taxonomy" id="4076"/>
    <lineage>
        <taxon>Eukaryota</taxon>
        <taxon>Viridiplantae</taxon>
        <taxon>Streptophyta</taxon>
        <taxon>Embryophyta</taxon>
        <taxon>Tracheophyta</taxon>
        <taxon>Spermatophyta</taxon>
        <taxon>Magnoliopsida</taxon>
        <taxon>eudicotyledons</taxon>
        <taxon>Gunneridae</taxon>
        <taxon>Pentapetalae</taxon>
        <taxon>asterids</taxon>
        <taxon>lamiids</taxon>
        <taxon>Solanales</taxon>
        <taxon>Solanaceae</taxon>
        <taxon>Solanoideae</taxon>
        <taxon>Datureae</taxon>
        <taxon>Datura</taxon>
    </lineage>
</organism>
<evidence type="ECO:0000313" key="1">
    <source>
        <dbReference type="EMBL" id="MCE5166792.1"/>
    </source>
</evidence>
<dbReference type="Proteomes" id="UP000823775">
    <property type="component" value="Unassembled WGS sequence"/>
</dbReference>
<comment type="caution">
    <text evidence="1">The sequence shown here is derived from an EMBL/GenBank/DDBJ whole genome shotgun (WGS) entry which is preliminary data.</text>
</comment>
<reference evidence="1 2" key="1">
    <citation type="journal article" date="2021" name="BMC Genomics">
        <title>Datura genome reveals duplications of psychoactive alkaloid biosynthetic genes and high mutation rate following tissue culture.</title>
        <authorList>
            <person name="Rajewski A."/>
            <person name="Carter-House D."/>
            <person name="Stajich J."/>
            <person name="Litt A."/>
        </authorList>
    </citation>
    <scope>NUCLEOTIDE SEQUENCE [LARGE SCALE GENOMIC DNA]</scope>
    <source>
        <strain evidence="1">AR-01</strain>
    </source>
</reference>
<sequence length="73" mass="8138">MMMSDFPESSLRYRSNAAIHTSSGPMRYSRSYGVEDTRRTAKLLRNNVDPSPHPLVVAESAIATINRENILSA</sequence>
<evidence type="ECO:0000313" key="2">
    <source>
        <dbReference type="Proteomes" id="UP000823775"/>
    </source>
</evidence>